<name>A0ABD3E8P8_9LAMI</name>
<gene>
    <name evidence="1" type="ORF">CASFOL_005883</name>
</gene>
<evidence type="ECO:0000313" key="1">
    <source>
        <dbReference type="EMBL" id="KAL3649480.1"/>
    </source>
</evidence>
<reference evidence="2" key="1">
    <citation type="journal article" date="2024" name="IScience">
        <title>Strigolactones Initiate the Formation of Haustorium-like Structures in Castilleja.</title>
        <authorList>
            <person name="Buerger M."/>
            <person name="Peterson D."/>
            <person name="Chory J."/>
        </authorList>
    </citation>
    <scope>NUCLEOTIDE SEQUENCE [LARGE SCALE GENOMIC DNA]</scope>
</reference>
<keyword evidence="2" id="KW-1185">Reference proteome</keyword>
<dbReference type="EMBL" id="JAVIJP010000007">
    <property type="protein sequence ID" value="KAL3649480.1"/>
    <property type="molecule type" value="Genomic_DNA"/>
</dbReference>
<evidence type="ECO:0000313" key="2">
    <source>
        <dbReference type="Proteomes" id="UP001632038"/>
    </source>
</evidence>
<comment type="caution">
    <text evidence="1">The sequence shown here is derived from an EMBL/GenBank/DDBJ whole genome shotgun (WGS) entry which is preliminary data.</text>
</comment>
<organism evidence="1 2">
    <name type="scientific">Castilleja foliolosa</name>
    <dbReference type="NCBI Taxonomy" id="1961234"/>
    <lineage>
        <taxon>Eukaryota</taxon>
        <taxon>Viridiplantae</taxon>
        <taxon>Streptophyta</taxon>
        <taxon>Embryophyta</taxon>
        <taxon>Tracheophyta</taxon>
        <taxon>Spermatophyta</taxon>
        <taxon>Magnoliopsida</taxon>
        <taxon>eudicotyledons</taxon>
        <taxon>Gunneridae</taxon>
        <taxon>Pentapetalae</taxon>
        <taxon>asterids</taxon>
        <taxon>lamiids</taxon>
        <taxon>Lamiales</taxon>
        <taxon>Orobanchaceae</taxon>
        <taxon>Pedicularideae</taxon>
        <taxon>Castillejinae</taxon>
        <taxon>Castilleja</taxon>
    </lineage>
</organism>
<dbReference type="Proteomes" id="UP001632038">
    <property type="component" value="Unassembled WGS sequence"/>
</dbReference>
<sequence>MIDHRWLTRSEPVTKRRLCTALGESTAGSARCVAPVSVPAYGSSRRRPTSVEVSEGGSRRSNILVVKWHRSLHGSDH</sequence>
<protein>
    <submittedName>
        <fullName evidence="1">Uncharacterized protein</fullName>
    </submittedName>
</protein>
<proteinExistence type="predicted"/>
<dbReference type="AlphaFoldDB" id="A0ABD3E8P8"/>
<accession>A0ABD3E8P8</accession>